<protein>
    <recommendedName>
        <fullName evidence="4">CCHC-type domain-containing protein</fullName>
    </recommendedName>
</protein>
<feature type="compositionally biased region" description="Polar residues" evidence="3">
    <location>
        <begin position="11"/>
        <end position="22"/>
    </location>
</feature>
<sequence length="596" mass="65509">MSDKTAPAHETSGSTRTADASDMQTAKDWFKSVFYKLQHAAIIEAHNDRRQAAEDANAARISRLEELILAMNVKNEADARPVQPSPGRVDLQKFRTSDGPIYRRPFQVVEPFLRWIHGVQIFFDTKDVSNSANRIKILGNLIAETNLQSFCANEASGSVNSKCRKTKPSWSTVQSLFNFDANETSKLGDLQLAQFLVYGLPDALQDRINERQLLEVVPFAYGTFEKQASASFLALHRPTVPPAPTRSTPSAPSNLARDEFVWRVHLYLDLLGLCHFCKKHCGNAAGACPGPIDRSRIDIPSGFATPEKPANYVAPRAWSRPTATPGKPTQPPAGRPSTRAASVAGVTDTTPLEAQVSALTLDAAIREDNRWDTYFDDEGCFPSLEPAAVAALEDLNSQLLANEIAKAEQADLADAIAEIFPSISLSQSLHRALKQTKSVSHYTHQFNLHAHNTDWAPAVLISQYRQGLQSQIRLMLLMARTEFSELAEIATLALQIDNKLHGLTPTAEPTKTPDPNAMDLSVMQDRLSDAEKTRMMRAGQCFRCGKEGHISRDCPDRGPKAKGKEQSQIAELEEEVKQLKAGSSRADSSKNGGAQE</sequence>
<feature type="region of interest" description="Disordered" evidence="3">
    <location>
        <begin position="577"/>
        <end position="596"/>
    </location>
</feature>
<keyword evidence="2" id="KW-0862">Zinc</keyword>
<feature type="compositionally biased region" description="Polar residues" evidence="3">
    <location>
        <begin position="585"/>
        <end position="596"/>
    </location>
</feature>
<evidence type="ECO:0000256" key="1">
    <source>
        <dbReference type="ARBA" id="ARBA00022664"/>
    </source>
</evidence>
<dbReference type="InterPro" id="IPR001878">
    <property type="entry name" value="Znf_CCHC"/>
</dbReference>
<name>A0A5B0RUL2_PUCGR</name>
<dbReference type="Proteomes" id="UP000325313">
    <property type="component" value="Unassembled WGS sequence"/>
</dbReference>
<evidence type="ECO:0000256" key="2">
    <source>
        <dbReference type="PROSITE-ProRule" id="PRU00047"/>
    </source>
</evidence>
<dbReference type="Gene3D" id="4.10.60.10">
    <property type="entry name" value="Zinc finger, CCHC-type"/>
    <property type="match status" value="1"/>
</dbReference>
<dbReference type="Pfam" id="PF00098">
    <property type="entry name" value="zf-CCHC"/>
    <property type="match status" value="1"/>
</dbReference>
<evidence type="ECO:0000313" key="6">
    <source>
        <dbReference type="Proteomes" id="UP000325313"/>
    </source>
</evidence>
<dbReference type="InterPro" id="IPR036875">
    <property type="entry name" value="Znf_CCHC_sf"/>
</dbReference>
<organism evidence="5 6">
    <name type="scientific">Puccinia graminis f. sp. tritici</name>
    <dbReference type="NCBI Taxonomy" id="56615"/>
    <lineage>
        <taxon>Eukaryota</taxon>
        <taxon>Fungi</taxon>
        <taxon>Dikarya</taxon>
        <taxon>Basidiomycota</taxon>
        <taxon>Pucciniomycotina</taxon>
        <taxon>Pucciniomycetes</taxon>
        <taxon>Pucciniales</taxon>
        <taxon>Pucciniaceae</taxon>
        <taxon>Puccinia</taxon>
    </lineage>
</organism>
<dbReference type="SMART" id="SM00343">
    <property type="entry name" value="ZnF_C2HC"/>
    <property type="match status" value="1"/>
</dbReference>
<accession>A0A5B0RUL2</accession>
<reference evidence="5 6" key="1">
    <citation type="submission" date="2019-05" db="EMBL/GenBank/DDBJ databases">
        <title>Emergence of the Ug99 lineage of the wheat stem rust pathogen through somatic hybridization.</title>
        <authorList>
            <person name="Li F."/>
            <person name="Upadhyaya N.M."/>
            <person name="Sperschneider J."/>
            <person name="Matny O."/>
            <person name="Nguyen-Phuc H."/>
            <person name="Mago R."/>
            <person name="Raley C."/>
            <person name="Miller M.E."/>
            <person name="Silverstein K.A.T."/>
            <person name="Henningsen E."/>
            <person name="Hirsch C.D."/>
            <person name="Visser B."/>
            <person name="Pretorius Z.A."/>
            <person name="Steffenson B.J."/>
            <person name="Schwessinger B."/>
            <person name="Dodds P.N."/>
            <person name="Figueroa M."/>
        </authorList>
    </citation>
    <scope>NUCLEOTIDE SEQUENCE [LARGE SCALE GENOMIC DNA]</scope>
    <source>
        <strain evidence="5 6">Ug99</strain>
    </source>
</reference>
<dbReference type="AlphaFoldDB" id="A0A5B0RUL2"/>
<dbReference type="EMBL" id="VDEP01000136">
    <property type="protein sequence ID" value="KAA1129726.1"/>
    <property type="molecule type" value="Genomic_DNA"/>
</dbReference>
<keyword evidence="2" id="KW-0479">Metal-binding</keyword>
<comment type="caution">
    <text evidence="5">The sequence shown here is derived from an EMBL/GenBank/DDBJ whole genome shotgun (WGS) entry which is preliminary data.</text>
</comment>
<dbReference type="GO" id="GO:0006397">
    <property type="term" value="P:mRNA processing"/>
    <property type="evidence" value="ECO:0007669"/>
    <property type="project" value="UniProtKB-KW"/>
</dbReference>
<dbReference type="GO" id="GO:0008270">
    <property type="term" value="F:zinc ion binding"/>
    <property type="evidence" value="ECO:0007669"/>
    <property type="project" value="UniProtKB-KW"/>
</dbReference>
<evidence type="ECO:0000259" key="4">
    <source>
        <dbReference type="PROSITE" id="PS50158"/>
    </source>
</evidence>
<gene>
    <name evidence="5" type="ORF">PGTUg99_035808</name>
</gene>
<dbReference type="GO" id="GO:0003676">
    <property type="term" value="F:nucleic acid binding"/>
    <property type="evidence" value="ECO:0007669"/>
    <property type="project" value="InterPro"/>
</dbReference>
<evidence type="ECO:0000256" key="3">
    <source>
        <dbReference type="SAM" id="MobiDB-lite"/>
    </source>
</evidence>
<evidence type="ECO:0000313" key="5">
    <source>
        <dbReference type="EMBL" id="KAA1129726.1"/>
    </source>
</evidence>
<feature type="region of interest" description="Disordered" evidence="3">
    <location>
        <begin position="547"/>
        <end position="570"/>
    </location>
</feature>
<feature type="region of interest" description="Disordered" evidence="3">
    <location>
        <begin position="1"/>
        <end position="22"/>
    </location>
</feature>
<keyword evidence="2" id="KW-0863">Zinc-finger</keyword>
<feature type="compositionally biased region" description="Basic and acidic residues" evidence="3">
    <location>
        <begin position="547"/>
        <end position="565"/>
    </location>
</feature>
<keyword evidence="1" id="KW-0507">mRNA processing</keyword>
<dbReference type="PROSITE" id="PS50158">
    <property type="entry name" value="ZF_CCHC"/>
    <property type="match status" value="1"/>
</dbReference>
<feature type="region of interest" description="Disordered" evidence="3">
    <location>
        <begin position="317"/>
        <end position="347"/>
    </location>
</feature>
<dbReference type="SUPFAM" id="SSF57756">
    <property type="entry name" value="Retrovirus zinc finger-like domains"/>
    <property type="match status" value="1"/>
</dbReference>
<proteinExistence type="predicted"/>
<feature type="domain" description="CCHC-type" evidence="4">
    <location>
        <begin position="541"/>
        <end position="556"/>
    </location>
</feature>